<evidence type="ECO:0000256" key="1">
    <source>
        <dbReference type="SAM" id="MobiDB-lite"/>
    </source>
</evidence>
<feature type="compositionally biased region" description="Basic and acidic residues" evidence="1">
    <location>
        <begin position="45"/>
        <end position="63"/>
    </location>
</feature>
<dbReference type="Proteomes" id="UP000285146">
    <property type="component" value="Unassembled WGS sequence"/>
</dbReference>
<dbReference type="PANTHER" id="PTHR35394">
    <property type="entry name" value="DUF3176 DOMAIN-CONTAINING PROTEIN"/>
    <property type="match status" value="1"/>
</dbReference>
<keyword evidence="4" id="KW-1185">Reference proteome</keyword>
<dbReference type="Pfam" id="PF11374">
    <property type="entry name" value="DUF3176"/>
    <property type="match status" value="1"/>
</dbReference>
<feature type="transmembrane region" description="Helical" evidence="2">
    <location>
        <begin position="157"/>
        <end position="178"/>
    </location>
</feature>
<comment type="caution">
    <text evidence="3">The sequence shown here is derived from an EMBL/GenBank/DDBJ whole genome shotgun (WGS) entry which is preliminary data.</text>
</comment>
<evidence type="ECO:0000256" key="2">
    <source>
        <dbReference type="SAM" id="Phobius"/>
    </source>
</evidence>
<dbReference type="InterPro" id="IPR021514">
    <property type="entry name" value="DUF3176"/>
</dbReference>
<proteinExistence type="predicted"/>
<evidence type="ECO:0000313" key="3">
    <source>
        <dbReference type="EMBL" id="ROV96076.1"/>
    </source>
</evidence>
<dbReference type="EMBL" id="LKEB01000069">
    <property type="protein sequence ID" value="ROV96076.1"/>
    <property type="molecule type" value="Genomic_DNA"/>
</dbReference>
<feature type="region of interest" description="Disordered" evidence="1">
    <location>
        <begin position="1"/>
        <end position="84"/>
    </location>
</feature>
<feature type="transmembrane region" description="Helical" evidence="2">
    <location>
        <begin position="227"/>
        <end position="246"/>
    </location>
</feature>
<reference evidence="3 4" key="1">
    <citation type="submission" date="2015-09" db="EMBL/GenBank/DDBJ databases">
        <title>Host preference determinants of Valsa canker pathogens revealed by comparative genomics.</title>
        <authorList>
            <person name="Yin Z."/>
            <person name="Huang L."/>
        </authorList>
    </citation>
    <scope>NUCLEOTIDE SEQUENCE [LARGE SCALE GENOMIC DNA]</scope>
    <source>
        <strain evidence="3 4">SXYLt</strain>
    </source>
</reference>
<keyword evidence="2" id="KW-0472">Membrane</keyword>
<feature type="compositionally biased region" description="Polar residues" evidence="1">
    <location>
        <begin position="35"/>
        <end position="44"/>
    </location>
</feature>
<dbReference type="InParanoid" id="A0A423VY93"/>
<sequence length="714" mass="79173">MSAAFDGSSIGRRRSHRADAYPHSLGGLQDYGQENVAQESSQRLLQHEHHDQNEGNHVIGDDHPEPDDQDLRPASAAATGSTHLSVSRLSFDSLEETPTHDSETMTASVSQRKSRFCGWLPTTIWTMEILSCVIASLCLAAIIGILSMHQGLPLPQWPYHITINALISVFTAIFKMALMTPIAEGISQFKWLWYNRPRELADIERLDQASRGAWGSFLLLFSRLPRLNAIWLANLGAIITIAALAVDPFSQQIIQSEPCLWNLTDATAEIPIVQDFGPGIVERTVRARITASMQAAIYMGLLSPPLNSSAAVTASCRSGNCTFPHDNGATFSTLAMCHSCVNISDTITSNHSQYEDAMPSTLPSGLGIDGYFTMFASLARSELFPDSIFSFEALMSPGTGNDTIDFAVACGIHPCLKTFGANVTDTVYHETELSSYDLVPSYKAGYTLAANTMLRNGTWQPCVPTPQNTSTNTLRINTTTMGLMSMMNKFGEEDAILHNMHLKNISAGKSLWYPEDCVWWFGSKPAHAIQVFIEDFFQNKTLKPPYWSHEPSSALGDLWLVSLYRNGTANMDTVNAYMDALAWSITGNMRQNDAEVSLDQFHPEVVLGQMQTVQSCLRVRWVWISLPAALLGLEFAFLAAIIMISRSAEHWRGDWKDSSLALLYHGLEDHASEYKEKAVAGDLLRDKDSMFRAAQETKVQLRKGEGNWRFYRMA</sequence>
<name>A0A423VY93_9PEZI</name>
<dbReference type="OrthoDB" id="5242705at2759"/>
<keyword evidence="2" id="KW-1133">Transmembrane helix</keyword>
<feature type="transmembrane region" description="Helical" evidence="2">
    <location>
        <begin position="621"/>
        <end position="644"/>
    </location>
</feature>
<dbReference type="STRING" id="1230097.A0A423VY93"/>
<evidence type="ECO:0000313" key="4">
    <source>
        <dbReference type="Proteomes" id="UP000285146"/>
    </source>
</evidence>
<dbReference type="PANTHER" id="PTHR35394:SF5">
    <property type="entry name" value="DUF3176 DOMAIN-CONTAINING PROTEIN"/>
    <property type="match status" value="1"/>
</dbReference>
<accession>A0A423VY93</accession>
<protein>
    <submittedName>
        <fullName evidence="3">Uncharacterized protein</fullName>
    </submittedName>
</protein>
<organism evidence="3 4">
    <name type="scientific">Cytospora leucostoma</name>
    <dbReference type="NCBI Taxonomy" id="1230097"/>
    <lineage>
        <taxon>Eukaryota</taxon>
        <taxon>Fungi</taxon>
        <taxon>Dikarya</taxon>
        <taxon>Ascomycota</taxon>
        <taxon>Pezizomycotina</taxon>
        <taxon>Sordariomycetes</taxon>
        <taxon>Sordariomycetidae</taxon>
        <taxon>Diaporthales</taxon>
        <taxon>Cytosporaceae</taxon>
        <taxon>Cytospora</taxon>
    </lineage>
</organism>
<dbReference type="AlphaFoldDB" id="A0A423VY93"/>
<feature type="transmembrane region" description="Helical" evidence="2">
    <location>
        <begin position="122"/>
        <end position="145"/>
    </location>
</feature>
<gene>
    <name evidence="3" type="ORF">VPNG_09149</name>
</gene>
<keyword evidence="2" id="KW-0812">Transmembrane</keyword>